<dbReference type="Proteomes" id="UP000784294">
    <property type="component" value="Unassembled WGS sequence"/>
</dbReference>
<feature type="compositionally biased region" description="Gly residues" evidence="1">
    <location>
        <begin position="170"/>
        <end position="179"/>
    </location>
</feature>
<accession>A0A448WCU4</accession>
<feature type="compositionally biased region" description="Low complexity" evidence="1">
    <location>
        <begin position="159"/>
        <end position="169"/>
    </location>
</feature>
<sequence length="179" mass="19734">SYPQQQTASAAYASYHQQQQQQQSIIRSDQFPPGADPTSLLQYPYQYQHQQEQTTSLLGPFEDKQNGLVEAETRRQFLLNDRQSFNMPSPAQSGFPLGTGQYSVPNGQFHESHMAFTDQGPFSGRLNTGSAGQVFHQQLAQPHNQHHHHHNQHLGSEVASQTSQAASGGSLSGTPGGHR</sequence>
<name>A0A448WCU4_9PLAT</name>
<organism evidence="2 3">
    <name type="scientific">Protopolystoma xenopodis</name>
    <dbReference type="NCBI Taxonomy" id="117903"/>
    <lineage>
        <taxon>Eukaryota</taxon>
        <taxon>Metazoa</taxon>
        <taxon>Spiralia</taxon>
        <taxon>Lophotrochozoa</taxon>
        <taxon>Platyhelminthes</taxon>
        <taxon>Monogenea</taxon>
        <taxon>Polyopisthocotylea</taxon>
        <taxon>Polystomatidea</taxon>
        <taxon>Polystomatidae</taxon>
        <taxon>Protopolystoma</taxon>
    </lineage>
</organism>
<protein>
    <submittedName>
        <fullName evidence="2">Uncharacterized protein</fullName>
    </submittedName>
</protein>
<feature type="non-terminal residue" evidence="2">
    <location>
        <position position="179"/>
    </location>
</feature>
<proteinExistence type="predicted"/>
<evidence type="ECO:0000256" key="1">
    <source>
        <dbReference type="SAM" id="MobiDB-lite"/>
    </source>
</evidence>
<feature type="region of interest" description="Disordered" evidence="1">
    <location>
        <begin position="1"/>
        <end position="39"/>
    </location>
</feature>
<dbReference type="AlphaFoldDB" id="A0A448WCU4"/>
<feature type="region of interest" description="Disordered" evidence="1">
    <location>
        <begin position="141"/>
        <end position="179"/>
    </location>
</feature>
<feature type="compositionally biased region" description="Low complexity" evidence="1">
    <location>
        <begin position="1"/>
        <end position="24"/>
    </location>
</feature>
<reference evidence="2" key="1">
    <citation type="submission" date="2018-11" db="EMBL/GenBank/DDBJ databases">
        <authorList>
            <consortium name="Pathogen Informatics"/>
        </authorList>
    </citation>
    <scope>NUCLEOTIDE SEQUENCE</scope>
</reference>
<gene>
    <name evidence="2" type="ORF">PXEA_LOCUS2133</name>
</gene>
<dbReference type="EMBL" id="CAAALY010004521">
    <property type="protein sequence ID" value="VEL08693.1"/>
    <property type="molecule type" value="Genomic_DNA"/>
</dbReference>
<evidence type="ECO:0000313" key="2">
    <source>
        <dbReference type="EMBL" id="VEL08693.1"/>
    </source>
</evidence>
<keyword evidence="3" id="KW-1185">Reference proteome</keyword>
<evidence type="ECO:0000313" key="3">
    <source>
        <dbReference type="Proteomes" id="UP000784294"/>
    </source>
</evidence>
<comment type="caution">
    <text evidence="2">The sequence shown here is derived from an EMBL/GenBank/DDBJ whole genome shotgun (WGS) entry which is preliminary data.</text>
</comment>